<accession>A0A9N7VNE9</accession>
<organism evidence="2 3">
    <name type="scientific">Pleuronectes platessa</name>
    <name type="common">European plaice</name>
    <dbReference type="NCBI Taxonomy" id="8262"/>
    <lineage>
        <taxon>Eukaryota</taxon>
        <taxon>Metazoa</taxon>
        <taxon>Chordata</taxon>
        <taxon>Craniata</taxon>
        <taxon>Vertebrata</taxon>
        <taxon>Euteleostomi</taxon>
        <taxon>Actinopterygii</taxon>
        <taxon>Neopterygii</taxon>
        <taxon>Teleostei</taxon>
        <taxon>Neoteleostei</taxon>
        <taxon>Acanthomorphata</taxon>
        <taxon>Carangaria</taxon>
        <taxon>Pleuronectiformes</taxon>
        <taxon>Pleuronectoidei</taxon>
        <taxon>Pleuronectidae</taxon>
        <taxon>Pleuronectes</taxon>
    </lineage>
</organism>
<dbReference type="Proteomes" id="UP001153269">
    <property type="component" value="Unassembled WGS sequence"/>
</dbReference>
<feature type="compositionally biased region" description="Basic and acidic residues" evidence="1">
    <location>
        <begin position="1"/>
        <end position="52"/>
    </location>
</feature>
<evidence type="ECO:0000313" key="2">
    <source>
        <dbReference type="EMBL" id="CAB1452870.1"/>
    </source>
</evidence>
<sequence>MRGEEERRRGGEERKGERREERGERREERGERREERGEMRGGGEEERGERPDPPGTRPGDVIPGRNISGQGRRQRSRGGKMRNEKRYVPGRVLAESAEREQGWNNRGGRERQKQRATDLSAHLSV</sequence>
<evidence type="ECO:0000313" key="3">
    <source>
        <dbReference type="Proteomes" id="UP001153269"/>
    </source>
</evidence>
<dbReference type="AlphaFoldDB" id="A0A9N7VNE9"/>
<proteinExistence type="predicted"/>
<dbReference type="EMBL" id="CADEAL010004146">
    <property type="protein sequence ID" value="CAB1452870.1"/>
    <property type="molecule type" value="Genomic_DNA"/>
</dbReference>
<feature type="region of interest" description="Disordered" evidence="1">
    <location>
        <begin position="1"/>
        <end position="125"/>
    </location>
</feature>
<reference evidence="2" key="1">
    <citation type="submission" date="2020-03" db="EMBL/GenBank/DDBJ databases">
        <authorList>
            <person name="Weist P."/>
        </authorList>
    </citation>
    <scope>NUCLEOTIDE SEQUENCE</scope>
</reference>
<evidence type="ECO:0000256" key="1">
    <source>
        <dbReference type="SAM" id="MobiDB-lite"/>
    </source>
</evidence>
<comment type="caution">
    <text evidence="2">The sequence shown here is derived from an EMBL/GenBank/DDBJ whole genome shotgun (WGS) entry which is preliminary data.</text>
</comment>
<keyword evidence="3" id="KW-1185">Reference proteome</keyword>
<gene>
    <name evidence="2" type="ORF">PLEPLA_LOCUS40620</name>
</gene>
<feature type="compositionally biased region" description="Basic and acidic residues" evidence="1">
    <location>
        <begin position="96"/>
        <end position="116"/>
    </location>
</feature>
<name>A0A9N7VNE9_PLEPL</name>
<protein>
    <submittedName>
        <fullName evidence="2">Uncharacterized protein</fullName>
    </submittedName>
</protein>